<gene>
    <name evidence="1" type="ORF">EHS13_32375</name>
</gene>
<dbReference type="KEGG" id="ppsc:EHS13_32375"/>
<protein>
    <recommendedName>
        <fullName evidence="3">Sporulation protein</fullName>
    </recommendedName>
</protein>
<dbReference type="PROSITE" id="PS51257">
    <property type="entry name" value="PROKAR_LIPOPROTEIN"/>
    <property type="match status" value="1"/>
</dbReference>
<accession>A0A6B8RVB7</accession>
<organism evidence="1 2">
    <name type="scientific">Paenibacillus psychroresistens</name>
    <dbReference type="NCBI Taxonomy" id="1778678"/>
    <lineage>
        <taxon>Bacteria</taxon>
        <taxon>Bacillati</taxon>
        <taxon>Bacillota</taxon>
        <taxon>Bacilli</taxon>
        <taxon>Bacillales</taxon>
        <taxon>Paenibacillaceae</taxon>
        <taxon>Paenibacillus</taxon>
    </lineage>
</organism>
<proteinExistence type="predicted"/>
<evidence type="ECO:0000313" key="1">
    <source>
        <dbReference type="EMBL" id="QGQ99226.1"/>
    </source>
</evidence>
<dbReference type="RefSeq" id="WP_155704336.1">
    <property type="nucleotide sequence ID" value="NZ_CP034235.1"/>
</dbReference>
<dbReference type="EMBL" id="CP034235">
    <property type="protein sequence ID" value="QGQ99226.1"/>
    <property type="molecule type" value="Genomic_DNA"/>
</dbReference>
<dbReference type="Proteomes" id="UP000426246">
    <property type="component" value="Chromosome"/>
</dbReference>
<evidence type="ECO:0008006" key="3">
    <source>
        <dbReference type="Google" id="ProtNLM"/>
    </source>
</evidence>
<name>A0A6B8RVB7_9BACL</name>
<evidence type="ECO:0000313" key="2">
    <source>
        <dbReference type="Proteomes" id="UP000426246"/>
    </source>
</evidence>
<reference evidence="2" key="1">
    <citation type="submission" date="2018-11" db="EMBL/GenBank/DDBJ databases">
        <title>Complete genome sequence of Paenibacillus sp. ML311-T8.</title>
        <authorList>
            <person name="Nam Y.-D."/>
            <person name="Kang J."/>
            <person name="Chung W.-H."/>
            <person name="Park Y.S."/>
        </authorList>
    </citation>
    <scope>NUCLEOTIDE SEQUENCE [LARGE SCALE GENOMIC DNA]</scope>
    <source>
        <strain evidence="2">ML311-T8</strain>
    </source>
</reference>
<sequence>MLKKSGYLLLAAILLIQLGLMGGCGKKETNMKTKAYANDGLLGTTGGYPNNPANPSYHTYANDKSLVLKALSPIKGIRNSRIIFRGPDLIVNLDLEPETDIETAMQIKYAAFGSVSQMMPRYRVKVNVGKTS</sequence>
<dbReference type="AlphaFoldDB" id="A0A6B8RVB7"/>
<keyword evidence="2" id="KW-1185">Reference proteome</keyword>
<dbReference type="OrthoDB" id="2679017at2"/>